<dbReference type="InterPro" id="IPR011006">
    <property type="entry name" value="CheY-like_superfamily"/>
</dbReference>
<dbReference type="InterPro" id="IPR000700">
    <property type="entry name" value="PAS-assoc_C"/>
</dbReference>
<dbReference type="PROSITE" id="PS50112">
    <property type="entry name" value="PAS"/>
    <property type="match status" value="1"/>
</dbReference>
<dbReference type="CDD" id="cd17546">
    <property type="entry name" value="REC_hyHK_CKI1_RcsC-like"/>
    <property type="match status" value="1"/>
</dbReference>
<feature type="domain" description="PAC" evidence="17">
    <location>
        <begin position="91"/>
        <end position="143"/>
    </location>
</feature>
<proteinExistence type="predicted"/>
<dbReference type="CDD" id="cd00130">
    <property type="entry name" value="PAS"/>
    <property type="match status" value="1"/>
</dbReference>
<protein>
    <recommendedName>
        <fullName evidence="3">histidine kinase</fullName>
        <ecNumber evidence="3">2.7.13.3</ecNumber>
    </recommendedName>
</protein>
<dbReference type="InterPro" id="IPR003594">
    <property type="entry name" value="HATPase_dom"/>
</dbReference>
<keyword evidence="10" id="KW-0902">Two-component regulatory system</keyword>
<dbReference type="EMBL" id="CP071090">
    <property type="protein sequence ID" value="QSQ25852.1"/>
    <property type="molecule type" value="Genomic_DNA"/>
</dbReference>
<evidence type="ECO:0000259" key="17">
    <source>
        <dbReference type="PROSITE" id="PS50113"/>
    </source>
</evidence>
<evidence type="ECO:0000256" key="11">
    <source>
        <dbReference type="ARBA" id="ARBA00023136"/>
    </source>
</evidence>
<feature type="domain" description="PAS" evidence="16">
    <location>
        <begin position="16"/>
        <end position="68"/>
    </location>
</feature>
<evidence type="ECO:0000313" key="19">
    <source>
        <dbReference type="Proteomes" id="UP000662747"/>
    </source>
</evidence>
<dbReference type="PROSITE" id="PS50110">
    <property type="entry name" value="RESPONSE_REGULATORY"/>
    <property type="match status" value="1"/>
</dbReference>
<evidence type="ECO:0000256" key="9">
    <source>
        <dbReference type="ARBA" id="ARBA00022989"/>
    </source>
</evidence>
<dbReference type="Pfam" id="PF00512">
    <property type="entry name" value="HisKA"/>
    <property type="match status" value="1"/>
</dbReference>
<dbReference type="PROSITE" id="PS50109">
    <property type="entry name" value="HIS_KIN"/>
    <property type="match status" value="1"/>
</dbReference>
<evidence type="ECO:0000256" key="10">
    <source>
        <dbReference type="ARBA" id="ARBA00023012"/>
    </source>
</evidence>
<evidence type="ECO:0000256" key="6">
    <source>
        <dbReference type="ARBA" id="ARBA00022692"/>
    </source>
</evidence>
<dbReference type="Gene3D" id="3.30.450.20">
    <property type="entry name" value="PAS domain"/>
    <property type="match status" value="1"/>
</dbReference>
<keyword evidence="7" id="KW-0547">Nucleotide-binding</keyword>
<feature type="modified residue" description="4-aspartylphosphate" evidence="12">
    <location>
        <position position="455"/>
    </location>
</feature>
<dbReference type="InterPro" id="IPR036097">
    <property type="entry name" value="HisK_dim/P_sf"/>
</dbReference>
<evidence type="ECO:0000256" key="2">
    <source>
        <dbReference type="ARBA" id="ARBA00004651"/>
    </source>
</evidence>
<dbReference type="SMART" id="SM00448">
    <property type="entry name" value="REC"/>
    <property type="match status" value="1"/>
</dbReference>
<dbReference type="Gene3D" id="3.40.50.2300">
    <property type="match status" value="1"/>
</dbReference>
<evidence type="ECO:0000259" key="15">
    <source>
        <dbReference type="PROSITE" id="PS50110"/>
    </source>
</evidence>
<dbReference type="SMART" id="SM00387">
    <property type="entry name" value="HATPase_c"/>
    <property type="match status" value="1"/>
</dbReference>
<keyword evidence="5 12" id="KW-0597">Phosphoprotein</keyword>
<dbReference type="InterPro" id="IPR000014">
    <property type="entry name" value="PAS"/>
</dbReference>
<keyword evidence="19" id="KW-1185">Reference proteome</keyword>
<feature type="domain" description="Response regulatory" evidence="15">
    <location>
        <begin position="406"/>
        <end position="524"/>
    </location>
</feature>
<comment type="catalytic activity">
    <reaction evidence="1">
        <text>ATP + protein L-histidine = ADP + protein N-phospho-L-histidine.</text>
        <dbReference type="EC" id="2.7.13.3"/>
    </reaction>
</comment>
<gene>
    <name evidence="18" type="ORF">JY651_13380</name>
</gene>
<sequence>MEGKTRPSSNRSQDLLEESAEDLYENAPCGYISTRPDGAIVKVNQTFLNWLGYTREELLSGRRFQDLLSVGGRIFHETHFAPLLQMQGFINEVQFELVTKAGSALPVLVNTVQRKDAAGRGSIHRTTLFNITDRKKFERELVLARRKAEQAAKAKSDFLSMVSHEIRTPMNAIIGIASLLQRTELSAQQQRYVRILSSSSENLLGLINHILDFSKLDSGKATLEERNFDLRQLVYATLFALTVKAEEKKLPVVAEIDEDVPAFVLGDPVKLGQVLTNLVGNAIKFTERGAVTVSLRVREAFQDAMALDFAVTDTGIGIPEDKLAHIFEEFTQADYDIGMKYGGTGLGLAISRKLVELHGARIVVKSTPGKGSSFSFTLRMRTGTEEPAAEASAESRATTQALQGLRILVAEDNDINVFMLTQFLKKWGAVFDVVGDGQQVVQRIQEADYDLVLMDVRMPVMNGYEAAHAIRALPGPRYARIPILAVTASTRIGLENRTQDAGFTDFIGKPYKPSELAALLVRHATWRQGLEPSEAAASGPQEVVEPPGPPFSFRRLHRMLDDDRHAIVELSTITAGSCEQYKRDFQQALETGNREAFDYQAYKIRPTLELLEARALREALREGRAALEETPGTQGRTAFALEAIHRELDVLITALRELARDS</sequence>
<evidence type="ECO:0000259" key="14">
    <source>
        <dbReference type="PROSITE" id="PS50109"/>
    </source>
</evidence>
<dbReference type="EC" id="2.7.13.3" evidence="3"/>
<dbReference type="SUPFAM" id="SSF55785">
    <property type="entry name" value="PYP-like sensor domain (PAS domain)"/>
    <property type="match status" value="1"/>
</dbReference>
<dbReference type="Pfam" id="PF02518">
    <property type="entry name" value="HATPase_c"/>
    <property type="match status" value="1"/>
</dbReference>
<dbReference type="InterPro" id="IPR003661">
    <property type="entry name" value="HisK_dim/P_dom"/>
</dbReference>
<reference evidence="18 19" key="1">
    <citation type="submission" date="2021-02" db="EMBL/GenBank/DDBJ databases">
        <title>De Novo genome assembly of isolated myxobacteria.</title>
        <authorList>
            <person name="Stevens D.C."/>
        </authorList>
    </citation>
    <scope>NUCLEOTIDE SEQUENCE [LARGE SCALE GENOMIC DNA]</scope>
    <source>
        <strain evidence="19">SCPEA02</strain>
    </source>
</reference>
<dbReference type="PRINTS" id="PR00344">
    <property type="entry name" value="BCTRLSENSOR"/>
</dbReference>
<evidence type="ECO:0000256" key="4">
    <source>
        <dbReference type="ARBA" id="ARBA00022475"/>
    </source>
</evidence>
<evidence type="ECO:0000313" key="18">
    <source>
        <dbReference type="EMBL" id="QSQ25852.1"/>
    </source>
</evidence>
<evidence type="ECO:0000256" key="8">
    <source>
        <dbReference type="ARBA" id="ARBA00022840"/>
    </source>
</evidence>
<dbReference type="CDD" id="cd00082">
    <property type="entry name" value="HisKA"/>
    <property type="match status" value="1"/>
</dbReference>
<dbReference type="SUPFAM" id="SSF47226">
    <property type="entry name" value="Histidine-containing phosphotransfer domain, HPT domain"/>
    <property type="match status" value="1"/>
</dbReference>
<keyword evidence="6" id="KW-0812">Transmembrane</keyword>
<dbReference type="Gene3D" id="3.30.565.10">
    <property type="entry name" value="Histidine kinase-like ATPase, C-terminal domain"/>
    <property type="match status" value="1"/>
</dbReference>
<dbReference type="Proteomes" id="UP000662747">
    <property type="component" value="Chromosome"/>
</dbReference>
<comment type="subcellular location">
    <subcellularLocation>
        <location evidence="2">Cell membrane</location>
        <topology evidence="2">Multi-pass membrane protein</topology>
    </subcellularLocation>
</comment>
<dbReference type="SUPFAM" id="SSF47384">
    <property type="entry name" value="Homodimeric domain of signal transducing histidine kinase"/>
    <property type="match status" value="1"/>
</dbReference>
<dbReference type="InterPro" id="IPR036890">
    <property type="entry name" value="HATPase_C_sf"/>
</dbReference>
<dbReference type="SUPFAM" id="SSF55874">
    <property type="entry name" value="ATPase domain of HSP90 chaperone/DNA topoisomerase II/histidine kinase"/>
    <property type="match status" value="1"/>
</dbReference>
<evidence type="ECO:0000256" key="1">
    <source>
        <dbReference type="ARBA" id="ARBA00000085"/>
    </source>
</evidence>
<keyword evidence="13" id="KW-0175">Coiled coil</keyword>
<evidence type="ECO:0000256" key="12">
    <source>
        <dbReference type="PROSITE-ProRule" id="PRU00169"/>
    </source>
</evidence>
<feature type="domain" description="Histidine kinase" evidence="14">
    <location>
        <begin position="161"/>
        <end position="382"/>
    </location>
</feature>
<evidence type="ECO:0000256" key="3">
    <source>
        <dbReference type="ARBA" id="ARBA00012438"/>
    </source>
</evidence>
<dbReference type="CDD" id="cd16922">
    <property type="entry name" value="HATPase_EvgS-ArcB-TorS-like"/>
    <property type="match status" value="1"/>
</dbReference>
<dbReference type="SUPFAM" id="SSF52172">
    <property type="entry name" value="CheY-like"/>
    <property type="match status" value="1"/>
</dbReference>
<dbReference type="InterPro" id="IPR005467">
    <property type="entry name" value="His_kinase_dom"/>
</dbReference>
<keyword evidence="9" id="KW-1133">Transmembrane helix</keyword>
<evidence type="ECO:0000256" key="7">
    <source>
        <dbReference type="ARBA" id="ARBA00022741"/>
    </source>
</evidence>
<name>A0ABX7P5T9_9BACT</name>
<dbReference type="InterPro" id="IPR035965">
    <property type="entry name" value="PAS-like_dom_sf"/>
</dbReference>
<dbReference type="InterPro" id="IPR001789">
    <property type="entry name" value="Sig_transdc_resp-reg_receiver"/>
</dbReference>
<dbReference type="InterPro" id="IPR036641">
    <property type="entry name" value="HPT_dom_sf"/>
</dbReference>
<evidence type="ECO:0000259" key="16">
    <source>
        <dbReference type="PROSITE" id="PS50112"/>
    </source>
</evidence>
<feature type="coiled-coil region" evidence="13">
    <location>
        <begin position="610"/>
        <end position="661"/>
    </location>
</feature>
<dbReference type="InterPro" id="IPR004358">
    <property type="entry name" value="Sig_transdc_His_kin-like_C"/>
</dbReference>
<dbReference type="Gene3D" id="1.10.287.130">
    <property type="match status" value="1"/>
</dbReference>
<dbReference type="SMART" id="SM00388">
    <property type="entry name" value="HisKA"/>
    <property type="match status" value="1"/>
</dbReference>
<evidence type="ECO:0000256" key="13">
    <source>
        <dbReference type="SAM" id="Coils"/>
    </source>
</evidence>
<dbReference type="SMART" id="SM00091">
    <property type="entry name" value="PAS"/>
    <property type="match status" value="1"/>
</dbReference>
<dbReference type="PROSITE" id="PS50113">
    <property type="entry name" value="PAC"/>
    <property type="match status" value="1"/>
</dbReference>
<keyword evidence="11" id="KW-0472">Membrane</keyword>
<dbReference type="PANTHER" id="PTHR45339:SF1">
    <property type="entry name" value="HYBRID SIGNAL TRANSDUCTION HISTIDINE KINASE J"/>
    <property type="match status" value="1"/>
</dbReference>
<keyword evidence="4" id="KW-1003">Cell membrane</keyword>
<dbReference type="Pfam" id="PF00072">
    <property type="entry name" value="Response_reg"/>
    <property type="match status" value="1"/>
</dbReference>
<dbReference type="RefSeq" id="WP_206727403.1">
    <property type="nucleotide sequence ID" value="NZ_CP071090.1"/>
</dbReference>
<dbReference type="PANTHER" id="PTHR45339">
    <property type="entry name" value="HYBRID SIGNAL TRANSDUCTION HISTIDINE KINASE J"/>
    <property type="match status" value="1"/>
</dbReference>
<evidence type="ECO:0000256" key="5">
    <source>
        <dbReference type="ARBA" id="ARBA00022553"/>
    </source>
</evidence>
<dbReference type="Pfam" id="PF13426">
    <property type="entry name" value="PAS_9"/>
    <property type="match status" value="1"/>
</dbReference>
<accession>A0ABX7P5T9</accession>
<keyword evidence="8" id="KW-0067">ATP-binding</keyword>
<dbReference type="NCBIfam" id="TIGR00229">
    <property type="entry name" value="sensory_box"/>
    <property type="match status" value="1"/>
</dbReference>
<organism evidence="18 19">
    <name type="scientific">Pyxidicoccus parkwayensis</name>
    <dbReference type="NCBI Taxonomy" id="2813578"/>
    <lineage>
        <taxon>Bacteria</taxon>
        <taxon>Pseudomonadati</taxon>
        <taxon>Myxococcota</taxon>
        <taxon>Myxococcia</taxon>
        <taxon>Myxococcales</taxon>
        <taxon>Cystobacterineae</taxon>
        <taxon>Myxococcaceae</taxon>
        <taxon>Pyxidicoccus</taxon>
    </lineage>
</organism>